<dbReference type="EMBL" id="JACVHF010000016">
    <property type="protein sequence ID" value="MBC9785616.1"/>
    <property type="molecule type" value="Genomic_DNA"/>
</dbReference>
<dbReference type="PROSITE" id="PS00216">
    <property type="entry name" value="SUGAR_TRANSPORT_1"/>
    <property type="match status" value="1"/>
</dbReference>
<evidence type="ECO:0000313" key="10">
    <source>
        <dbReference type="EMBL" id="MBC9785616.1"/>
    </source>
</evidence>
<name>A0ABR7T7S3_HELCL</name>
<comment type="subcellular location">
    <subcellularLocation>
        <location evidence="1">Cell membrane</location>
        <topology evidence="1">Multi-pass membrane protein</topology>
    </subcellularLocation>
</comment>
<protein>
    <submittedName>
        <fullName evidence="10">MFS transporter</fullName>
    </submittedName>
</protein>
<keyword evidence="5 8" id="KW-1133">Transmembrane helix</keyword>
<keyword evidence="2" id="KW-0813">Transport</keyword>
<keyword evidence="11" id="KW-1185">Reference proteome</keyword>
<evidence type="ECO:0000256" key="1">
    <source>
        <dbReference type="ARBA" id="ARBA00004651"/>
    </source>
</evidence>
<feature type="transmembrane region" description="Helical" evidence="8">
    <location>
        <begin position="161"/>
        <end position="181"/>
    </location>
</feature>
<evidence type="ECO:0000256" key="4">
    <source>
        <dbReference type="ARBA" id="ARBA00022692"/>
    </source>
</evidence>
<dbReference type="NCBIfam" id="TIGR00711">
    <property type="entry name" value="efflux_EmrB"/>
    <property type="match status" value="1"/>
</dbReference>
<feature type="transmembrane region" description="Helical" evidence="8">
    <location>
        <begin position="131"/>
        <end position="149"/>
    </location>
</feature>
<comment type="caution">
    <text evidence="10">The sequence shown here is derived from an EMBL/GenBank/DDBJ whole genome shotgun (WGS) entry which is preliminary data.</text>
</comment>
<organism evidence="10 11">
    <name type="scientific">Heliobacterium chlorum</name>
    <dbReference type="NCBI Taxonomy" id="2698"/>
    <lineage>
        <taxon>Bacteria</taxon>
        <taxon>Bacillati</taxon>
        <taxon>Bacillota</taxon>
        <taxon>Clostridia</taxon>
        <taxon>Eubacteriales</taxon>
        <taxon>Heliobacteriaceae</taxon>
        <taxon>Heliobacterium</taxon>
    </lineage>
</organism>
<dbReference type="Gene3D" id="1.20.1720.10">
    <property type="entry name" value="Multidrug resistance protein D"/>
    <property type="match status" value="1"/>
</dbReference>
<feature type="domain" description="Major facilitator superfamily (MFS) profile" evidence="9">
    <location>
        <begin position="8"/>
        <end position="507"/>
    </location>
</feature>
<dbReference type="Proteomes" id="UP000617402">
    <property type="component" value="Unassembled WGS sequence"/>
</dbReference>
<feature type="transmembrane region" description="Helical" evidence="8">
    <location>
        <begin position="38"/>
        <end position="61"/>
    </location>
</feature>
<dbReference type="Pfam" id="PF07690">
    <property type="entry name" value="MFS_1"/>
    <property type="match status" value="1"/>
</dbReference>
<feature type="transmembrane region" description="Helical" evidence="8">
    <location>
        <begin position="397"/>
        <end position="415"/>
    </location>
</feature>
<evidence type="ECO:0000259" key="9">
    <source>
        <dbReference type="PROSITE" id="PS50850"/>
    </source>
</evidence>
<dbReference type="InterPro" id="IPR005829">
    <property type="entry name" value="Sugar_transporter_CS"/>
</dbReference>
<dbReference type="SUPFAM" id="SSF103473">
    <property type="entry name" value="MFS general substrate transporter"/>
    <property type="match status" value="1"/>
</dbReference>
<dbReference type="InterPro" id="IPR020846">
    <property type="entry name" value="MFS_dom"/>
</dbReference>
<evidence type="ECO:0000256" key="3">
    <source>
        <dbReference type="ARBA" id="ARBA00022475"/>
    </source>
</evidence>
<feature type="transmembrane region" description="Helical" evidence="8">
    <location>
        <begin position="193"/>
        <end position="214"/>
    </location>
</feature>
<feature type="transmembrane region" description="Helical" evidence="8">
    <location>
        <begin position="297"/>
        <end position="317"/>
    </location>
</feature>
<dbReference type="PRINTS" id="PR01036">
    <property type="entry name" value="TCRTETB"/>
</dbReference>
<feature type="transmembrane region" description="Helical" evidence="8">
    <location>
        <begin position="98"/>
        <end position="119"/>
    </location>
</feature>
<feature type="region of interest" description="Disordered" evidence="7">
    <location>
        <begin position="512"/>
        <end position="537"/>
    </location>
</feature>
<feature type="transmembrane region" description="Helical" evidence="8">
    <location>
        <begin position="73"/>
        <end position="92"/>
    </location>
</feature>
<evidence type="ECO:0000256" key="6">
    <source>
        <dbReference type="ARBA" id="ARBA00023136"/>
    </source>
</evidence>
<dbReference type="PROSITE" id="PS50850">
    <property type="entry name" value="MFS"/>
    <property type="match status" value="1"/>
</dbReference>
<evidence type="ECO:0000256" key="2">
    <source>
        <dbReference type="ARBA" id="ARBA00022448"/>
    </source>
</evidence>
<feature type="transmembrane region" description="Helical" evidence="8">
    <location>
        <begin position="329"/>
        <end position="348"/>
    </location>
</feature>
<dbReference type="InterPro" id="IPR011701">
    <property type="entry name" value="MFS"/>
</dbReference>
<dbReference type="PANTHER" id="PTHR23501">
    <property type="entry name" value="MAJOR FACILITATOR SUPERFAMILY"/>
    <property type="match status" value="1"/>
</dbReference>
<evidence type="ECO:0000256" key="8">
    <source>
        <dbReference type="SAM" id="Phobius"/>
    </source>
</evidence>
<keyword evidence="4 8" id="KW-0812">Transmembrane</keyword>
<sequence>MQKNRRLLLTGLFLAMFFGALDQTVTSTAMPTIIAQLGGFQLMAWLATSYMLSSTIVVPIAGKLADLYGRKPIYLTGLAIFMFSSALCGLAGTMEQLILYRALQGIGGGIMMPMAMIIIGDIFTGEERAKFQGVFGGIFGLSSIIGPQIGGWFVDHLAWQWVFYINLPFGLLAALFIWLGLRHETVKGQARIDYAGIVTFTISMVSLLLALSFGGTKYPWFSWQIISLLGIFALFLALFLRSENRAEEPILPLSLFSNRAYVTLNSIGFLMSMGMFGAIMFMPLFMQGVIGVSASQAGTSMTPMMLSMVLSSTAGGFSLRRFGVKPQILAGLLILTAGSILVTTLGVQTTRWNASLILIIIGFGLGLVMPVLTIALQEIFPRTMLGVVTSSGQLFRSIGGTFGVALFGAVMNYYSGNLLRQDLLPLLDQAPSALVEPIRALLNSNPQSLFSMLLQSDAMARLPAAFRSAIEPVIKSSLALSIHKVFWVSAFATAASIVIALTLPTIRITQRASKAGQKSEREKSIDVDKLTLEKSPR</sequence>
<evidence type="ECO:0000256" key="5">
    <source>
        <dbReference type="ARBA" id="ARBA00022989"/>
    </source>
</evidence>
<proteinExistence type="predicted"/>
<reference evidence="10 11" key="1">
    <citation type="submission" date="2020-07" db="EMBL/GenBank/DDBJ databases">
        <title>Draft whole-genome sequence of Heliobacterium chlorum DSM 3682, type strain.</title>
        <authorList>
            <person name="Kyndt J.A."/>
            <person name="Meyer T.E."/>
            <person name="Imhoff J.F."/>
        </authorList>
    </citation>
    <scope>NUCLEOTIDE SEQUENCE [LARGE SCALE GENOMIC DNA]</scope>
    <source>
        <strain evidence="10 11">DSM 3682</strain>
    </source>
</reference>
<dbReference type="PANTHER" id="PTHR23501:SF197">
    <property type="entry name" value="COMD"/>
    <property type="match status" value="1"/>
</dbReference>
<feature type="transmembrane region" description="Helical" evidence="8">
    <location>
        <begin position="261"/>
        <end position="285"/>
    </location>
</feature>
<evidence type="ECO:0000313" key="11">
    <source>
        <dbReference type="Proteomes" id="UP000617402"/>
    </source>
</evidence>
<feature type="transmembrane region" description="Helical" evidence="8">
    <location>
        <begin position="485"/>
        <end position="506"/>
    </location>
</feature>
<dbReference type="InterPro" id="IPR036259">
    <property type="entry name" value="MFS_trans_sf"/>
</dbReference>
<dbReference type="Gene3D" id="1.20.1250.20">
    <property type="entry name" value="MFS general substrate transporter like domains"/>
    <property type="match status" value="1"/>
</dbReference>
<feature type="transmembrane region" description="Helical" evidence="8">
    <location>
        <begin position="354"/>
        <end position="376"/>
    </location>
</feature>
<gene>
    <name evidence="10" type="ORF">H1S01_14070</name>
</gene>
<evidence type="ECO:0000256" key="7">
    <source>
        <dbReference type="SAM" id="MobiDB-lite"/>
    </source>
</evidence>
<keyword evidence="3" id="KW-1003">Cell membrane</keyword>
<feature type="transmembrane region" description="Helical" evidence="8">
    <location>
        <begin position="220"/>
        <end position="240"/>
    </location>
</feature>
<feature type="compositionally biased region" description="Basic and acidic residues" evidence="7">
    <location>
        <begin position="517"/>
        <end position="537"/>
    </location>
</feature>
<dbReference type="CDD" id="cd17502">
    <property type="entry name" value="MFS_Azr1_MDR_like"/>
    <property type="match status" value="1"/>
</dbReference>
<keyword evidence="6 8" id="KW-0472">Membrane</keyword>
<dbReference type="InterPro" id="IPR004638">
    <property type="entry name" value="EmrB-like"/>
</dbReference>
<accession>A0ABR7T7S3</accession>